<name>F0VL00_NEOCL</name>
<feature type="compositionally biased region" description="Basic and acidic residues" evidence="1">
    <location>
        <begin position="947"/>
        <end position="957"/>
    </location>
</feature>
<keyword evidence="2" id="KW-0472">Membrane</keyword>
<accession>F0VL00</accession>
<feature type="region of interest" description="Disordered" evidence="1">
    <location>
        <begin position="543"/>
        <end position="598"/>
    </location>
</feature>
<reference evidence="5" key="3">
    <citation type="journal article" date="2012" name="PLoS Pathog.">
        <title>Comparative genomics of the apicomplexan parasites Toxoplasma gondii and Neospora caninum: Coccidia differing in host range and transmission strategy.</title>
        <authorList>
            <person name="Reid A.J."/>
            <person name="Vermont S.J."/>
            <person name="Cotton J.A."/>
            <person name="Harris D."/>
            <person name="Hill-Cawthorne G.A."/>
            <person name="Konen-Waisman S."/>
            <person name="Latham S.M."/>
            <person name="Mourier T."/>
            <person name="Norton R."/>
            <person name="Quail M.A."/>
            <person name="Sanders M."/>
            <person name="Shanmugam D."/>
            <person name="Sohal A."/>
            <person name="Wasmuth J.D."/>
            <person name="Brunk B."/>
            <person name="Grigg M.E."/>
            <person name="Howard J.C."/>
            <person name="Parkinson J."/>
            <person name="Roos D.S."/>
            <person name="Trees A.J."/>
            <person name="Berriman M."/>
            <person name="Pain A."/>
            <person name="Wastling J.M."/>
        </authorList>
    </citation>
    <scope>NUCLEOTIDE SEQUENCE [LARGE SCALE GENOMIC DNA]</scope>
    <source>
        <strain evidence="5">Liverpool</strain>
    </source>
</reference>
<feature type="compositionally biased region" description="Basic and acidic residues" evidence="1">
    <location>
        <begin position="631"/>
        <end position="646"/>
    </location>
</feature>
<dbReference type="InParanoid" id="F0VL00"/>
<feature type="region of interest" description="Disordered" evidence="1">
    <location>
        <begin position="938"/>
        <end position="957"/>
    </location>
</feature>
<feature type="compositionally biased region" description="Basic and acidic residues" evidence="1">
    <location>
        <begin position="1455"/>
        <end position="1483"/>
    </location>
</feature>
<dbReference type="EMBL" id="LN714485">
    <property type="protein sequence ID" value="CEL69469.1"/>
    <property type="molecule type" value="Genomic_DNA"/>
</dbReference>
<dbReference type="EMBL" id="FR823391">
    <property type="protein sequence ID" value="CBZ54752.1"/>
    <property type="molecule type" value="Genomic_DNA"/>
</dbReference>
<feature type="region of interest" description="Disordered" evidence="1">
    <location>
        <begin position="1521"/>
        <end position="1542"/>
    </location>
</feature>
<feature type="compositionally biased region" description="Basic and acidic residues" evidence="1">
    <location>
        <begin position="669"/>
        <end position="684"/>
    </location>
</feature>
<dbReference type="OMA" id="KFRRIME"/>
<feature type="compositionally biased region" description="Polar residues" evidence="1">
    <location>
        <begin position="548"/>
        <end position="558"/>
    </location>
</feature>
<evidence type="ECO:0000256" key="2">
    <source>
        <dbReference type="SAM" id="Phobius"/>
    </source>
</evidence>
<gene>
    <name evidence="4" type="ORF">BN1204_051780</name>
    <name evidence="3" type="ORF">NCLIV_051780</name>
</gene>
<reference evidence="3" key="2">
    <citation type="submission" date="2011-03" db="EMBL/GenBank/DDBJ databases">
        <title>Comparative genomics and transcriptomics of Neospora caninum and Toxoplasma gondii.</title>
        <authorList>
            <person name="Reid A.J."/>
            <person name="Sohal A."/>
            <person name="Harris D."/>
            <person name="Quail M."/>
            <person name="Sanders M."/>
            <person name="Berriman M."/>
            <person name="Wastling J.M."/>
            <person name="Pain A."/>
        </authorList>
    </citation>
    <scope>NUCLEOTIDE SEQUENCE</scope>
    <source>
        <strain evidence="3">Liverpool</strain>
    </source>
</reference>
<feature type="compositionally biased region" description="Low complexity" evidence="1">
    <location>
        <begin position="64"/>
        <end position="100"/>
    </location>
</feature>
<keyword evidence="2" id="KW-1133">Transmembrane helix</keyword>
<dbReference type="eggNOG" id="ENOG502QYK4">
    <property type="taxonomic scope" value="Eukaryota"/>
</dbReference>
<feature type="transmembrane region" description="Helical" evidence="2">
    <location>
        <begin position="1252"/>
        <end position="1272"/>
    </location>
</feature>
<feature type="compositionally biased region" description="Polar residues" evidence="1">
    <location>
        <begin position="133"/>
        <end position="142"/>
    </location>
</feature>
<feature type="region of interest" description="Disordered" evidence="1">
    <location>
        <begin position="174"/>
        <end position="212"/>
    </location>
</feature>
<feature type="region of interest" description="Disordered" evidence="1">
    <location>
        <begin position="808"/>
        <end position="844"/>
    </location>
</feature>
<organism evidence="3 5">
    <name type="scientific">Neospora caninum (strain Liverpool)</name>
    <dbReference type="NCBI Taxonomy" id="572307"/>
    <lineage>
        <taxon>Eukaryota</taxon>
        <taxon>Sar</taxon>
        <taxon>Alveolata</taxon>
        <taxon>Apicomplexa</taxon>
        <taxon>Conoidasida</taxon>
        <taxon>Coccidia</taxon>
        <taxon>Eucoccidiorida</taxon>
        <taxon>Eimeriorina</taxon>
        <taxon>Sarcocystidae</taxon>
        <taxon>Neospora</taxon>
    </lineage>
</organism>
<dbReference type="VEuPathDB" id="ToxoDB:NCLIV_051780"/>
<feature type="compositionally biased region" description="Low complexity" evidence="1">
    <location>
        <begin position="835"/>
        <end position="844"/>
    </location>
</feature>
<protein>
    <recommendedName>
        <fullName evidence="6">Transmembrane protein</fullName>
    </recommendedName>
</protein>
<dbReference type="GeneID" id="13446456"/>
<evidence type="ECO:0000313" key="3">
    <source>
        <dbReference type="EMBL" id="CBZ54752.1"/>
    </source>
</evidence>
<feature type="region of interest" description="Disordered" evidence="1">
    <location>
        <begin position="628"/>
        <end position="687"/>
    </location>
</feature>
<feature type="compositionally biased region" description="Polar residues" evidence="1">
    <location>
        <begin position="1417"/>
        <end position="1427"/>
    </location>
</feature>
<dbReference type="OrthoDB" id="10486957at2759"/>
<reference evidence="4" key="4">
    <citation type="journal article" date="2015" name="PLoS ONE">
        <title>Comprehensive Evaluation of Toxoplasma gondii VEG and Neospora caninum LIV Genomes with Tachyzoite Stage Transcriptome and Proteome Defines Novel Transcript Features.</title>
        <authorList>
            <person name="Ramaprasad A."/>
            <person name="Mourier T."/>
            <person name="Naeem R."/>
            <person name="Malas T.B."/>
            <person name="Moussa E."/>
            <person name="Panigrahi A."/>
            <person name="Vermont S.J."/>
            <person name="Otto T.D."/>
            <person name="Wastling J."/>
            <person name="Pain A."/>
        </authorList>
    </citation>
    <scope>NUCLEOTIDE SEQUENCE</scope>
    <source>
        <strain evidence="4">Liverpool</strain>
    </source>
</reference>
<feature type="region of interest" description="Disordered" evidence="1">
    <location>
        <begin position="51"/>
        <end position="100"/>
    </location>
</feature>
<feature type="compositionally biased region" description="Low complexity" evidence="1">
    <location>
        <begin position="174"/>
        <end position="187"/>
    </location>
</feature>
<keyword evidence="2" id="KW-0812">Transmembrane</keyword>
<feature type="compositionally biased region" description="Basic and acidic residues" evidence="1">
    <location>
        <begin position="1197"/>
        <end position="1211"/>
    </location>
</feature>
<feature type="region of interest" description="Disordered" evidence="1">
    <location>
        <begin position="1"/>
        <end position="27"/>
    </location>
</feature>
<feature type="transmembrane region" description="Helical" evidence="2">
    <location>
        <begin position="1279"/>
        <end position="1301"/>
    </location>
</feature>
<feature type="compositionally biased region" description="Acidic residues" evidence="1">
    <location>
        <begin position="1439"/>
        <end position="1454"/>
    </location>
</feature>
<feature type="region of interest" description="Disordered" evidence="1">
    <location>
        <begin position="1197"/>
        <end position="1221"/>
    </location>
</feature>
<evidence type="ECO:0000313" key="4">
    <source>
        <dbReference type="EMBL" id="CEL69469.1"/>
    </source>
</evidence>
<proteinExistence type="predicted"/>
<dbReference type="RefSeq" id="XP_003884780.1">
    <property type="nucleotide sequence ID" value="XM_003884731.1"/>
</dbReference>
<feature type="region of interest" description="Disordered" evidence="1">
    <location>
        <begin position="1417"/>
        <end position="1483"/>
    </location>
</feature>
<evidence type="ECO:0000256" key="1">
    <source>
        <dbReference type="SAM" id="MobiDB-lite"/>
    </source>
</evidence>
<reference evidence="3" key="1">
    <citation type="submission" date="2011-02" db="EMBL/GenBank/DDBJ databases">
        <authorList>
            <person name="Aslett M."/>
        </authorList>
    </citation>
    <scope>NUCLEOTIDE SEQUENCE</scope>
    <source>
        <strain evidence="3">Liverpool</strain>
    </source>
</reference>
<keyword evidence="5" id="KW-1185">Reference proteome</keyword>
<dbReference type="Proteomes" id="UP000007494">
    <property type="component" value="Chromosome X"/>
</dbReference>
<sequence length="1542" mass="166386">MSRSTSSGDAAARSALGASPSGSEVDRLPFLPSSFSPYSVLREPARGVLNAARLAPFPSHKSTSSLSRLRPRLASPSAARQAAVDLPSSSAASSASSAAPSSPYFAGCVPRVHETSSQDQFPIGTGNADCPRRTQSTAQPSVPSECDPWRNSSHFPPQVVQNCLLPLSSSSSPSPYPSSSVASLSQSRGHAVQHVAAQASSRESEPESAVRTVGVRRVSSRCGLATQTGASDSSESGESPLLGNACDAFAFSMSRKEEARHSRLGPPVPSSCQFPDAGTPPISHARRTDIPPASSVTFAYSESHPHVAWLFSTPAPSSLPARSSFAIGPSSHSPFLPRGFGQSPQTDEIAPTVRYSVATAVAEAECEQKNHRDFERECDAAHDTCPRFHVSTDTKTTSFPTASASPSFSPVSTFSFPSSLSHAAFVSSAWGLREELQGDVGAYQQTRDTGEKGPGGSGFLDTEEATVCRGRRPSTCEAVCTPAREVHLVEDTSGSPPAVKLRRSARLQELYAKTKRERSSPDDWLARPPSSALPLYANADVSPAVSCPQKTPLDQPSLSRKRPSLEREPRLRAAQCRPSSPPPSLPEKGPRLKLGGGVVAPGLDQARAGVEEASSAAARRTVLMHCGVEAGGRRPDGEEAGKRSAESEGAQPSRADGAACLFSPEDPTLDDRIDTEERKREGRGVRSSNAFTVRRDERVVDIVTDCSPETHGRLRGHRHELLHALAAGKANASETATAFASSFTSLFPGSGGKTRAVSAQRRVSLGPLRDEQGQETVRRHGEKEAIETIRSPLFVTSVDDVFRTKGDIPASLSAGRNEGQTVSFAGSKGQGEAGPAGREPAAAPSTCVSLVSHAFSSRSLKLREETRVPASRASSPSSSCHVGCTPAADGGFSGEGPHRGLSRLSSTSSRLLASGSFVPGSSAWSPCGFPAYPASPSFHQTLRQPARRQEGRDDGNCDLERRRVSRGEECPEAASGHVRRELCELAVPGTETRGRREKEAKEMNFLRRTVLGIVLFCLLRRLLLAWLWPSGHGPPPDAFSLSSPDEGDARFRRLMETLAAEFPQHRHRFLPETSSYSAHAFSPLAVAGPGTTQGSGSWISLLSSLLSRFSSRGHSLRLSLFNEFTREERREERRPLYSEDAPYLIETADLESTKAESASVTSFFSRIVSALWRPPYGFSPAISASLPLPIPSRGDAATRLEKETESRETVEPNHSPHYKSWKARSPKTVPLAAVFSLLLFFLRSWGVLLRMVFTWVIAPPFALLFRLLLSLLVRLSLSFFFVAATFLGVGYFLLVHLRGLFAVPPTGRRHPVSPPSPSHRASCSLSFLSHPWSSTSMCTRHAGVFFSAVSGSVPVGERRGGRFVPSALDEPADGGVSAPCSLSFLAASAQLCASAARPLLPVVFSLFSRAVHVVAETQRQGTTGSQGSEEERENAREEEREDEGEEEREDEREEEREGGREGKREGGREGKRENERERGRGYGEVEWAGEEMRREDTERTLRKERNSWRWRVTREEDVFMEEEARASTPTEIPGKVREAEIA</sequence>
<evidence type="ECO:0000313" key="5">
    <source>
        <dbReference type="Proteomes" id="UP000007494"/>
    </source>
</evidence>
<evidence type="ECO:0008006" key="6">
    <source>
        <dbReference type="Google" id="ProtNLM"/>
    </source>
</evidence>
<feature type="region of interest" description="Disordered" evidence="1">
    <location>
        <begin position="116"/>
        <end position="150"/>
    </location>
</feature>